<dbReference type="PANTHER" id="PTHR45641:SF19">
    <property type="entry name" value="NEPHROCYSTIN-3"/>
    <property type="match status" value="1"/>
</dbReference>
<feature type="region of interest" description="Disordered" evidence="4">
    <location>
        <begin position="1"/>
        <end position="21"/>
    </location>
</feature>
<dbReference type="AlphaFoldDB" id="A0A3B0RK81"/>
<dbReference type="InterPro" id="IPR011990">
    <property type="entry name" value="TPR-like_helical_dom_sf"/>
</dbReference>
<dbReference type="SMART" id="SM00028">
    <property type="entry name" value="TPR"/>
    <property type="match status" value="2"/>
</dbReference>
<organism evidence="5">
    <name type="scientific">hydrothermal vent metagenome</name>
    <dbReference type="NCBI Taxonomy" id="652676"/>
    <lineage>
        <taxon>unclassified sequences</taxon>
        <taxon>metagenomes</taxon>
        <taxon>ecological metagenomes</taxon>
    </lineage>
</organism>
<keyword evidence="1" id="KW-0677">Repeat</keyword>
<evidence type="ECO:0000256" key="4">
    <source>
        <dbReference type="SAM" id="MobiDB-lite"/>
    </source>
</evidence>
<dbReference type="SUPFAM" id="SSF48452">
    <property type="entry name" value="TPR-like"/>
    <property type="match status" value="1"/>
</dbReference>
<evidence type="ECO:0000256" key="2">
    <source>
        <dbReference type="ARBA" id="ARBA00022803"/>
    </source>
</evidence>
<dbReference type="Pfam" id="PF13374">
    <property type="entry name" value="TPR_10"/>
    <property type="match status" value="2"/>
</dbReference>
<reference evidence="5" key="1">
    <citation type="submission" date="2018-06" db="EMBL/GenBank/DDBJ databases">
        <authorList>
            <person name="Zhirakovskaya E."/>
        </authorList>
    </citation>
    <scope>NUCLEOTIDE SEQUENCE</scope>
</reference>
<proteinExistence type="predicted"/>
<dbReference type="EMBL" id="UOEA01000051">
    <property type="protein sequence ID" value="VAV83825.1"/>
    <property type="molecule type" value="Genomic_DNA"/>
</dbReference>
<feature type="coiled-coil region" evidence="3">
    <location>
        <begin position="58"/>
        <end position="91"/>
    </location>
</feature>
<evidence type="ECO:0000313" key="5">
    <source>
        <dbReference type="EMBL" id="VAV83825.1"/>
    </source>
</evidence>
<name>A0A3B0RK81_9ZZZZ</name>
<sequence>MTDTLVENSKNTSTAPINTNGGDVHFGDITKIYGKSHDYQELVSQIKEVEMDIEDLPLDKIERRLEKGKRLAELTKKREDFEGDIIRLAETFTKIPINTERLRLAKEHFEEGRFREADVILKAEEMSHEQNSLLDARKHKTRELDKLEEDLKNNANEFLIKARITATDYNSPTRFEDSCKYFEQAIRSQADLDNLFNYAKFLQGHNQFNKASFYYQKILEDFGETLTPANKATTLNNLGNLQSDRNELNKAEESYNEALDTYRKLAEDNPQAFLPNVASTLNNLGNLQSDKNELDKAEDSYNETLGIRRKLAIDHPQAYLPDLAMTLRNLSIFYLQISPDNKKSIRYAKETIETLKSFATETYMTQQYLERAQEILKYWKKVE</sequence>
<evidence type="ECO:0000256" key="3">
    <source>
        <dbReference type="SAM" id="Coils"/>
    </source>
</evidence>
<dbReference type="PROSITE" id="PS50005">
    <property type="entry name" value="TPR"/>
    <property type="match status" value="1"/>
</dbReference>
<feature type="coiled-coil region" evidence="3">
    <location>
        <begin position="130"/>
        <end position="157"/>
    </location>
</feature>
<keyword evidence="2" id="KW-0802">TPR repeat</keyword>
<keyword evidence="3" id="KW-0175">Coiled coil</keyword>
<protein>
    <submittedName>
        <fullName evidence="5">TPR-repeat-containing protein</fullName>
    </submittedName>
</protein>
<evidence type="ECO:0000256" key="1">
    <source>
        <dbReference type="ARBA" id="ARBA00022737"/>
    </source>
</evidence>
<dbReference type="PANTHER" id="PTHR45641">
    <property type="entry name" value="TETRATRICOPEPTIDE REPEAT PROTEIN (AFU_ORTHOLOGUE AFUA_6G03870)"/>
    <property type="match status" value="1"/>
</dbReference>
<dbReference type="Gene3D" id="1.25.40.10">
    <property type="entry name" value="Tetratricopeptide repeat domain"/>
    <property type="match status" value="1"/>
</dbReference>
<dbReference type="InterPro" id="IPR019734">
    <property type="entry name" value="TPR_rpt"/>
</dbReference>
<feature type="coiled-coil region" evidence="3">
    <location>
        <begin position="238"/>
        <end position="268"/>
    </location>
</feature>
<gene>
    <name evidence="5" type="ORF">MNBD_DELTA01-600</name>
</gene>
<accession>A0A3B0RK81</accession>